<protein>
    <submittedName>
        <fullName evidence="4">DUF4139 domain-containing protein</fullName>
    </submittedName>
</protein>
<evidence type="ECO:0000256" key="1">
    <source>
        <dbReference type="SAM" id="Coils"/>
    </source>
</evidence>
<keyword evidence="5" id="KW-1185">Reference proteome</keyword>
<evidence type="ECO:0000259" key="3">
    <source>
        <dbReference type="Pfam" id="PF13600"/>
    </source>
</evidence>
<evidence type="ECO:0000313" key="5">
    <source>
        <dbReference type="Proteomes" id="UP001597361"/>
    </source>
</evidence>
<keyword evidence="1" id="KW-0175">Coiled coil</keyword>
<accession>A0ABW4VKX8</accession>
<name>A0ABW4VKX8_9BACT</name>
<feature type="domain" description="DUF4139" evidence="2">
    <location>
        <begin position="207"/>
        <end position="605"/>
    </location>
</feature>
<dbReference type="InterPro" id="IPR011935">
    <property type="entry name" value="CHP02231"/>
</dbReference>
<reference evidence="5" key="1">
    <citation type="journal article" date="2019" name="Int. J. Syst. Evol. Microbiol.">
        <title>The Global Catalogue of Microorganisms (GCM) 10K type strain sequencing project: providing services to taxonomists for standard genome sequencing and annotation.</title>
        <authorList>
            <consortium name="The Broad Institute Genomics Platform"/>
            <consortium name="The Broad Institute Genome Sequencing Center for Infectious Disease"/>
            <person name="Wu L."/>
            <person name="Ma J."/>
        </authorList>
    </citation>
    <scope>NUCLEOTIDE SEQUENCE [LARGE SCALE GENOMIC DNA]</scope>
    <source>
        <strain evidence="5">CGMCC 1.15180</strain>
    </source>
</reference>
<dbReference type="Proteomes" id="UP001597361">
    <property type="component" value="Unassembled WGS sequence"/>
</dbReference>
<dbReference type="Pfam" id="PF13600">
    <property type="entry name" value="DUF4140"/>
    <property type="match status" value="1"/>
</dbReference>
<dbReference type="InterPro" id="IPR008969">
    <property type="entry name" value="CarboxyPept-like_regulatory"/>
</dbReference>
<evidence type="ECO:0000313" key="4">
    <source>
        <dbReference type="EMBL" id="MFD2034538.1"/>
    </source>
</evidence>
<dbReference type="InterPro" id="IPR037291">
    <property type="entry name" value="DUF4139"/>
</dbReference>
<dbReference type="Gene3D" id="2.60.40.1120">
    <property type="entry name" value="Carboxypeptidase-like, regulatory domain"/>
    <property type="match status" value="1"/>
</dbReference>
<dbReference type="EMBL" id="JBHUHR010000021">
    <property type="protein sequence ID" value="MFD2034538.1"/>
    <property type="molecule type" value="Genomic_DNA"/>
</dbReference>
<dbReference type="NCBIfam" id="TIGR02231">
    <property type="entry name" value="mucoidy inhibitor MuiA family protein"/>
    <property type="match status" value="2"/>
</dbReference>
<proteinExistence type="predicted"/>
<evidence type="ECO:0000259" key="2">
    <source>
        <dbReference type="Pfam" id="PF13598"/>
    </source>
</evidence>
<feature type="domain" description="DUF4140" evidence="3">
    <location>
        <begin position="25"/>
        <end position="122"/>
    </location>
</feature>
<dbReference type="InterPro" id="IPR025554">
    <property type="entry name" value="DUF4140"/>
</dbReference>
<dbReference type="PANTHER" id="PTHR31005">
    <property type="entry name" value="DUF4139 DOMAIN-CONTAINING PROTEIN"/>
    <property type="match status" value="1"/>
</dbReference>
<comment type="caution">
    <text evidence="4">The sequence shown here is derived from an EMBL/GenBank/DDBJ whole genome shotgun (WGS) entry which is preliminary data.</text>
</comment>
<dbReference type="RefSeq" id="WP_376884796.1">
    <property type="nucleotide sequence ID" value="NZ_JBHUHR010000021.1"/>
</dbReference>
<dbReference type="PANTHER" id="PTHR31005:SF8">
    <property type="entry name" value="DUF4139 DOMAIN-CONTAINING PROTEIN"/>
    <property type="match status" value="1"/>
</dbReference>
<feature type="coiled-coil region" evidence="1">
    <location>
        <begin position="91"/>
        <end position="185"/>
    </location>
</feature>
<sequence>MSFALVANIFATPSEKVIKSEIKEVTVFQNGAQINEKSSLNIGAGETVLMIKGKSPYIDGKSIQVKGFGDFTILSVNVQSNYLEEKVSNSLDSLQSILDEERTTLEKLDAQAEVLKEKMTLLNTNKNLGGQNNGLSMVQLKQALDFYEKEITGIKDAEIKNRQKSNQTKEKIQRLERQLNESSNKPIVPVNDILIKVSADRTVTGELAISYLVGNAGWFPKYDVRAKDISKPLDLRYKAEVWQNTGNDWNNVKLKFSNATPQKSGVIPDLKKWDLTYARLTTFDQNSFVNIGSVSGTITDSNGDPLPGVTISVKGSGIGTASDLNGRYSITLPSTAKRLVYSFIGFRSKDLVISGDLMNVVLEEDIQMLNETVIVGFAKSNAPLTRVRGESSLDVEKYESNIQATTTIENQTTVEIAVDKPYTITSNGDKLLVDLKKYEVDAVYEYFAIPKKEKDAFLVAKLVDWEKYNLLQGEANLYFEDTYIGRSILEAESLNDTLSISLGRDRSIVIEREKIDQNSKKRLIGSNYTESRAYKITVKNNKSSNVNLKIVDQYPISIVSDITVSLLKSSNGNVNKETGIIEWELTLNPGEQKVLELEYEVKYPRKEKVILDR</sequence>
<dbReference type="Pfam" id="PF13715">
    <property type="entry name" value="CarbopepD_reg_2"/>
    <property type="match status" value="1"/>
</dbReference>
<dbReference type="SUPFAM" id="SSF49464">
    <property type="entry name" value="Carboxypeptidase regulatory domain-like"/>
    <property type="match status" value="1"/>
</dbReference>
<gene>
    <name evidence="4" type="ORF">ACFSKL_07050</name>
</gene>
<organism evidence="4 5">
    <name type="scientific">Belliella marina</name>
    <dbReference type="NCBI Taxonomy" id="1644146"/>
    <lineage>
        <taxon>Bacteria</taxon>
        <taxon>Pseudomonadati</taxon>
        <taxon>Bacteroidota</taxon>
        <taxon>Cytophagia</taxon>
        <taxon>Cytophagales</taxon>
        <taxon>Cyclobacteriaceae</taxon>
        <taxon>Belliella</taxon>
    </lineage>
</organism>
<dbReference type="Pfam" id="PF13598">
    <property type="entry name" value="DUF4139"/>
    <property type="match status" value="1"/>
</dbReference>